<accession>A0A1Z3HNJ3</accession>
<dbReference type="STRING" id="1641165.XM38_14290"/>
<protein>
    <recommendedName>
        <fullName evidence="4">Glycine zipper 2TM domain-containing protein</fullName>
    </recommendedName>
</protein>
<evidence type="ECO:0000256" key="1">
    <source>
        <dbReference type="SAM" id="SignalP"/>
    </source>
</evidence>
<proteinExistence type="predicted"/>
<keyword evidence="3" id="KW-1185">Reference proteome</keyword>
<name>A0A1Z3HNJ3_9CYAN</name>
<dbReference type="EMBL" id="CP021983">
    <property type="protein sequence ID" value="ASC71727.1"/>
    <property type="molecule type" value="Genomic_DNA"/>
</dbReference>
<organism evidence="2 3">
    <name type="scientific">Halomicronema hongdechloris C2206</name>
    <dbReference type="NCBI Taxonomy" id="1641165"/>
    <lineage>
        <taxon>Bacteria</taxon>
        <taxon>Bacillati</taxon>
        <taxon>Cyanobacteriota</taxon>
        <taxon>Cyanophyceae</taxon>
        <taxon>Nodosilineales</taxon>
        <taxon>Nodosilineaceae</taxon>
        <taxon>Halomicronema</taxon>
    </lineage>
</organism>
<feature type="chain" id="PRO_5013368913" description="Glycine zipper 2TM domain-containing protein" evidence="1">
    <location>
        <begin position="23"/>
        <end position="202"/>
    </location>
</feature>
<dbReference type="Proteomes" id="UP000191901">
    <property type="component" value="Chromosome"/>
</dbReference>
<reference evidence="2 3" key="1">
    <citation type="journal article" date="2016" name="Biochim. Biophys. Acta">
        <title>Characterization of red-shifted phycobilisomes isolated from the chlorophyll f-containing cyanobacterium Halomicronema hongdechloris.</title>
        <authorList>
            <person name="Li Y."/>
            <person name="Lin Y."/>
            <person name="Garvey C.J."/>
            <person name="Birch D."/>
            <person name="Corkery R.W."/>
            <person name="Loughlin P.C."/>
            <person name="Scheer H."/>
            <person name="Willows R.D."/>
            <person name="Chen M."/>
        </authorList>
    </citation>
    <scope>NUCLEOTIDE SEQUENCE [LARGE SCALE GENOMIC DNA]</scope>
    <source>
        <strain evidence="2 3">C2206</strain>
    </source>
</reference>
<evidence type="ECO:0000313" key="3">
    <source>
        <dbReference type="Proteomes" id="UP000191901"/>
    </source>
</evidence>
<feature type="signal peptide" evidence="1">
    <location>
        <begin position="1"/>
        <end position="22"/>
    </location>
</feature>
<keyword evidence="1" id="KW-0732">Signal</keyword>
<evidence type="ECO:0008006" key="4">
    <source>
        <dbReference type="Google" id="ProtNLM"/>
    </source>
</evidence>
<evidence type="ECO:0000313" key="2">
    <source>
        <dbReference type="EMBL" id="ASC71727.1"/>
    </source>
</evidence>
<dbReference type="AlphaFoldDB" id="A0A1Z3HNJ3"/>
<sequence length="202" mass="21375">MNRLLLATIPLLVITTGEVAQAQTTPSRSPDLFTQPQAQAQTATSLNADSNIDDTLYLNHDQVREHSLRLRETTRWNGITLPAGSVIRGQFEPIEGGLQYVATSVEVRDGQRPAREGHRTYSLTALSDPLHDVKDPRETNTGAILTDAAIGAAGGAALGEIFGDIDLLEVLGGAAAGAAVGNVTAQRVVVIEPGQVIPLHTQ</sequence>
<dbReference type="KEGG" id="hhg:XM38_026810"/>
<gene>
    <name evidence="2" type="ORF">XM38_026810</name>
</gene>
<dbReference type="RefSeq" id="WP_080810424.1">
    <property type="nucleotide sequence ID" value="NZ_CP021983.2"/>
</dbReference>